<gene>
    <name evidence="7" type="ORF">FPE01S_04_05070</name>
</gene>
<dbReference type="InterPro" id="IPR036505">
    <property type="entry name" value="Amidase/PGRP_sf"/>
</dbReference>
<protein>
    <recommendedName>
        <fullName evidence="2">N-acetylmuramoyl-L-alanine amidase</fullName>
        <ecNumber evidence="2">3.5.1.28</ecNumber>
    </recommendedName>
</protein>
<dbReference type="EC" id="3.5.1.28" evidence="2"/>
<comment type="caution">
    <text evidence="7">The sequence shown here is derived from an EMBL/GenBank/DDBJ whole genome shotgun (WGS) entry which is preliminary data.</text>
</comment>
<evidence type="ECO:0000256" key="1">
    <source>
        <dbReference type="ARBA" id="ARBA00001561"/>
    </source>
</evidence>
<evidence type="ECO:0000313" key="8">
    <source>
        <dbReference type="Proteomes" id="UP000033121"/>
    </source>
</evidence>
<dbReference type="Proteomes" id="UP000033121">
    <property type="component" value="Unassembled WGS sequence"/>
</dbReference>
<dbReference type="GO" id="GO:0009254">
    <property type="term" value="P:peptidoglycan turnover"/>
    <property type="evidence" value="ECO:0007669"/>
    <property type="project" value="TreeGrafter"/>
</dbReference>
<reference evidence="7 8" key="1">
    <citation type="submission" date="2015-04" db="EMBL/GenBank/DDBJ databases">
        <title>Whole genome shotgun sequence of Flavihumibacter petaseus NBRC 106054.</title>
        <authorList>
            <person name="Miyazawa S."/>
            <person name="Hosoyama A."/>
            <person name="Hashimoto M."/>
            <person name="Noguchi M."/>
            <person name="Tsuchikane K."/>
            <person name="Ohji S."/>
            <person name="Yamazoe A."/>
            <person name="Ichikawa N."/>
            <person name="Kimura A."/>
            <person name="Fujita N."/>
        </authorList>
    </citation>
    <scope>NUCLEOTIDE SEQUENCE [LARGE SCALE GENOMIC DNA]</scope>
    <source>
        <strain evidence="7 8">NBRC 106054</strain>
    </source>
</reference>
<organism evidence="7 8">
    <name type="scientific">Flavihumibacter petaseus NBRC 106054</name>
    <dbReference type="NCBI Taxonomy" id="1220578"/>
    <lineage>
        <taxon>Bacteria</taxon>
        <taxon>Pseudomonadati</taxon>
        <taxon>Bacteroidota</taxon>
        <taxon>Chitinophagia</taxon>
        <taxon>Chitinophagales</taxon>
        <taxon>Chitinophagaceae</taxon>
        <taxon>Flavihumibacter</taxon>
    </lineage>
</organism>
<dbReference type="AlphaFoldDB" id="A0A0E9N631"/>
<keyword evidence="3" id="KW-0378">Hydrolase</keyword>
<dbReference type="GO" id="GO:0008745">
    <property type="term" value="F:N-acetylmuramoyl-L-alanine amidase activity"/>
    <property type="evidence" value="ECO:0007669"/>
    <property type="project" value="UniProtKB-EC"/>
</dbReference>
<dbReference type="InterPro" id="IPR002502">
    <property type="entry name" value="Amidase_domain"/>
</dbReference>
<keyword evidence="4" id="KW-0961">Cell wall biogenesis/degradation</keyword>
<sequence length="270" mass="30656">MLKLRVSLMILLAVLVGLHSCSPNPYAKTNKAHRKQVKALTKTLQQYPPANSLDNGTYWVGTTNFGIRKPNYVVIHHTAQNSCEQTLKTFTLPRTQVSAHYVICKDGTIHQMLNDYLRAHHAGVAKWGNNTDLNSSSIGIELDNNGFEYFDERQLNSLYTLLDTLKRRYNIPAANFIGHGDIAPSRKNDPNWRFPWKDLYDHGFGIWYRDTTGLVPSPDFNDTLALKLIGYDVRDTTAAISSFKRHWMQDSTVGMNEDARKVLYGLLLAL</sequence>
<dbReference type="InterPro" id="IPR051206">
    <property type="entry name" value="NAMLAA_amidase_2"/>
</dbReference>
<dbReference type="GO" id="GO:0019867">
    <property type="term" value="C:outer membrane"/>
    <property type="evidence" value="ECO:0007669"/>
    <property type="project" value="TreeGrafter"/>
</dbReference>
<name>A0A0E9N631_9BACT</name>
<evidence type="ECO:0000256" key="2">
    <source>
        <dbReference type="ARBA" id="ARBA00011901"/>
    </source>
</evidence>
<dbReference type="Gene3D" id="3.40.80.10">
    <property type="entry name" value="Peptidoglycan recognition protein-like"/>
    <property type="match status" value="1"/>
</dbReference>
<feature type="domain" description="N-acetylmuramoyl-L-alanine amidase" evidence="6">
    <location>
        <begin position="60"/>
        <end position="191"/>
    </location>
</feature>
<keyword evidence="5" id="KW-0732">Signal</keyword>
<dbReference type="RefSeq" id="WP_174446987.1">
    <property type="nucleotide sequence ID" value="NZ_BBWV01000004.1"/>
</dbReference>
<keyword evidence="8" id="KW-1185">Reference proteome</keyword>
<accession>A0A0E9N631</accession>
<dbReference type="CDD" id="cd06583">
    <property type="entry name" value="PGRP"/>
    <property type="match status" value="1"/>
</dbReference>
<feature type="chain" id="PRO_5002430078" description="N-acetylmuramoyl-L-alanine amidase" evidence="5">
    <location>
        <begin position="28"/>
        <end position="270"/>
    </location>
</feature>
<dbReference type="GO" id="GO:0071555">
    <property type="term" value="P:cell wall organization"/>
    <property type="evidence" value="ECO:0007669"/>
    <property type="project" value="UniProtKB-KW"/>
</dbReference>
<evidence type="ECO:0000259" key="6">
    <source>
        <dbReference type="SMART" id="SM00644"/>
    </source>
</evidence>
<dbReference type="GO" id="GO:0009253">
    <property type="term" value="P:peptidoglycan catabolic process"/>
    <property type="evidence" value="ECO:0007669"/>
    <property type="project" value="InterPro"/>
</dbReference>
<dbReference type="SUPFAM" id="SSF55846">
    <property type="entry name" value="N-acetylmuramoyl-L-alanine amidase-like"/>
    <property type="match status" value="1"/>
</dbReference>
<comment type="catalytic activity">
    <reaction evidence="1">
        <text>Hydrolyzes the link between N-acetylmuramoyl residues and L-amino acid residues in certain cell-wall glycopeptides.</text>
        <dbReference type="EC" id="3.5.1.28"/>
    </reaction>
</comment>
<dbReference type="PANTHER" id="PTHR30417:SF1">
    <property type="entry name" value="N-ACETYLMURAMOYL-L-ALANINE AMIDASE AMID"/>
    <property type="match status" value="1"/>
</dbReference>
<evidence type="ECO:0000256" key="4">
    <source>
        <dbReference type="ARBA" id="ARBA00023316"/>
    </source>
</evidence>
<evidence type="ECO:0000313" key="7">
    <source>
        <dbReference type="EMBL" id="GAO45263.1"/>
    </source>
</evidence>
<feature type="signal peptide" evidence="5">
    <location>
        <begin position="1"/>
        <end position="27"/>
    </location>
</feature>
<dbReference type="Pfam" id="PF01510">
    <property type="entry name" value="Amidase_2"/>
    <property type="match status" value="1"/>
</dbReference>
<evidence type="ECO:0000256" key="5">
    <source>
        <dbReference type="SAM" id="SignalP"/>
    </source>
</evidence>
<dbReference type="EMBL" id="BBWV01000004">
    <property type="protein sequence ID" value="GAO45263.1"/>
    <property type="molecule type" value="Genomic_DNA"/>
</dbReference>
<evidence type="ECO:0000256" key="3">
    <source>
        <dbReference type="ARBA" id="ARBA00022801"/>
    </source>
</evidence>
<proteinExistence type="predicted"/>
<dbReference type="STRING" id="1220578.FPE01S_04_05070"/>
<dbReference type="SMART" id="SM00644">
    <property type="entry name" value="Ami_2"/>
    <property type="match status" value="1"/>
</dbReference>
<dbReference type="PANTHER" id="PTHR30417">
    <property type="entry name" value="N-ACETYLMURAMOYL-L-ALANINE AMIDASE AMID"/>
    <property type="match status" value="1"/>
</dbReference>